<name>A0A9W4GT81_9ACTN</name>
<organism evidence="2 3">
    <name type="scientific">Actinacidiphila cocklensis</name>
    <dbReference type="NCBI Taxonomy" id="887465"/>
    <lineage>
        <taxon>Bacteria</taxon>
        <taxon>Bacillati</taxon>
        <taxon>Actinomycetota</taxon>
        <taxon>Actinomycetes</taxon>
        <taxon>Kitasatosporales</taxon>
        <taxon>Streptomycetaceae</taxon>
        <taxon>Actinacidiphila</taxon>
    </lineage>
</organism>
<sequence>MKPRLTLEEHQDLGLSLACVRDELQKRTIQLANAYPQAGPEAVPEELLKEALKTLESVRYELDKMMFDEYPDDGTPEVYYPEDGQRATWRPLRQR</sequence>
<gene>
    <name evidence="2" type="ORF">SCOCK_450046</name>
</gene>
<dbReference type="RefSeq" id="WP_251495629.1">
    <property type="nucleotide sequence ID" value="NZ_CAJSLV010000076.1"/>
</dbReference>
<proteinExistence type="predicted"/>
<dbReference type="AlphaFoldDB" id="A0A9W4GT81"/>
<evidence type="ECO:0000313" key="2">
    <source>
        <dbReference type="EMBL" id="CAG6396731.1"/>
    </source>
</evidence>
<evidence type="ECO:0000256" key="1">
    <source>
        <dbReference type="SAM" id="MobiDB-lite"/>
    </source>
</evidence>
<accession>A0A9W4GT81</accession>
<reference evidence="2" key="1">
    <citation type="submission" date="2021-05" db="EMBL/GenBank/DDBJ databases">
        <authorList>
            <person name="Arsene-Ploetze F."/>
        </authorList>
    </citation>
    <scope>NUCLEOTIDE SEQUENCE</scope>
    <source>
        <strain evidence="2">DSM 42138</strain>
    </source>
</reference>
<keyword evidence="3" id="KW-1185">Reference proteome</keyword>
<dbReference type="EMBL" id="CAJSLV010000076">
    <property type="protein sequence ID" value="CAG6396731.1"/>
    <property type="molecule type" value="Genomic_DNA"/>
</dbReference>
<evidence type="ECO:0000313" key="3">
    <source>
        <dbReference type="Proteomes" id="UP001152519"/>
    </source>
</evidence>
<feature type="region of interest" description="Disordered" evidence="1">
    <location>
        <begin position="71"/>
        <end position="95"/>
    </location>
</feature>
<protein>
    <submittedName>
        <fullName evidence="2">Uncharacterized protein</fullName>
    </submittedName>
</protein>
<comment type="caution">
    <text evidence="2">The sequence shown here is derived from an EMBL/GenBank/DDBJ whole genome shotgun (WGS) entry which is preliminary data.</text>
</comment>
<dbReference type="Proteomes" id="UP001152519">
    <property type="component" value="Unassembled WGS sequence"/>
</dbReference>